<dbReference type="AlphaFoldDB" id="A0A9D2T2F0"/>
<sequence length="116" mass="13449">MIFRGFSHWSMFLLGGICLVFFAQQGIWTGWSAPLWKQVLWSVVFVTSCEFITGIFVNKIMHWNVWDYTDQPFQVMGQICLPFTVIFSGLCVVGILLSGYLLHFLYGEKMPEFHVL</sequence>
<gene>
    <name evidence="2" type="ORF">H9756_02730</name>
</gene>
<protein>
    <submittedName>
        <fullName evidence="2">Uncharacterized protein</fullName>
    </submittedName>
</protein>
<dbReference type="Proteomes" id="UP000823895">
    <property type="component" value="Unassembled WGS sequence"/>
</dbReference>
<feature type="transmembrane region" description="Helical" evidence="1">
    <location>
        <begin position="79"/>
        <end position="106"/>
    </location>
</feature>
<feature type="transmembrane region" description="Helical" evidence="1">
    <location>
        <begin position="12"/>
        <end position="33"/>
    </location>
</feature>
<keyword evidence="1" id="KW-0812">Transmembrane</keyword>
<evidence type="ECO:0000256" key="1">
    <source>
        <dbReference type="SAM" id="Phobius"/>
    </source>
</evidence>
<accession>A0A9D2T2F0</accession>
<dbReference type="EMBL" id="DWWI01000059">
    <property type="protein sequence ID" value="HJC42585.1"/>
    <property type="molecule type" value="Genomic_DNA"/>
</dbReference>
<keyword evidence="1" id="KW-1133">Transmembrane helix</keyword>
<organism evidence="2 3">
    <name type="scientific">Candidatus Mediterraneibacter gallistercoris</name>
    <dbReference type="NCBI Taxonomy" id="2838671"/>
    <lineage>
        <taxon>Bacteria</taxon>
        <taxon>Bacillati</taxon>
        <taxon>Bacillota</taxon>
        <taxon>Clostridia</taxon>
        <taxon>Lachnospirales</taxon>
        <taxon>Lachnospiraceae</taxon>
        <taxon>Mediterraneibacter</taxon>
    </lineage>
</organism>
<feature type="transmembrane region" description="Helical" evidence="1">
    <location>
        <begin position="39"/>
        <end position="58"/>
    </location>
</feature>
<evidence type="ECO:0000313" key="2">
    <source>
        <dbReference type="EMBL" id="HJC42585.1"/>
    </source>
</evidence>
<dbReference type="InterPro" id="IPR010540">
    <property type="entry name" value="CmpB_TMEM229"/>
</dbReference>
<reference evidence="2" key="1">
    <citation type="journal article" date="2021" name="PeerJ">
        <title>Extensive microbial diversity within the chicken gut microbiome revealed by metagenomics and culture.</title>
        <authorList>
            <person name="Gilroy R."/>
            <person name="Ravi A."/>
            <person name="Getino M."/>
            <person name="Pursley I."/>
            <person name="Horton D.L."/>
            <person name="Alikhan N.F."/>
            <person name="Baker D."/>
            <person name="Gharbi K."/>
            <person name="Hall N."/>
            <person name="Watson M."/>
            <person name="Adriaenssens E.M."/>
            <person name="Foster-Nyarko E."/>
            <person name="Jarju S."/>
            <person name="Secka A."/>
            <person name="Antonio M."/>
            <person name="Oren A."/>
            <person name="Chaudhuri R.R."/>
            <person name="La Ragione R."/>
            <person name="Hildebrand F."/>
            <person name="Pallen M.J."/>
        </authorList>
    </citation>
    <scope>NUCLEOTIDE SEQUENCE</scope>
    <source>
        <strain evidence="2">CHK165-2605</strain>
    </source>
</reference>
<reference evidence="2" key="2">
    <citation type="submission" date="2021-04" db="EMBL/GenBank/DDBJ databases">
        <authorList>
            <person name="Gilroy R."/>
        </authorList>
    </citation>
    <scope>NUCLEOTIDE SEQUENCE</scope>
    <source>
        <strain evidence="2">CHK165-2605</strain>
    </source>
</reference>
<name>A0A9D2T2F0_9FIRM</name>
<keyword evidence="1" id="KW-0472">Membrane</keyword>
<dbReference type="Pfam" id="PF06541">
    <property type="entry name" value="ABC_trans_CmpB"/>
    <property type="match status" value="1"/>
</dbReference>
<comment type="caution">
    <text evidence="2">The sequence shown here is derived from an EMBL/GenBank/DDBJ whole genome shotgun (WGS) entry which is preliminary data.</text>
</comment>
<evidence type="ECO:0000313" key="3">
    <source>
        <dbReference type="Proteomes" id="UP000823895"/>
    </source>
</evidence>
<proteinExistence type="predicted"/>